<evidence type="ECO:0000256" key="1">
    <source>
        <dbReference type="ARBA" id="ARBA00004613"/>
    </source>
</evidence>
<accession>E4U1A1</accession>
<sequence>MNDLLLSELYVSILNRAPDAAGLAYWVNELTQGTITLEQLGSNWMNEQPEVVALYPSTLATDSFIDAIYQNVLGRSAEAAGLIYWSGELENGNVTRSIFVNAIINGAKAASGSATDAAYLNNRAEVGLAFAAANLNDATVARDIESIVTSDPETTAAASAIINLVPADPTSANLTAITSIINHVADLIAASPTAITNMVQYLETVVAQITANPTAVIADVLNAVTSVTASAAIDTTILGSAISLGTSSVTSPSTIDSAIETASTATLIHTQATTGIDTISGTAANDVFVAVGITAAGQYSGSDTNFTDLTTINNSSTSQINSGDSFNGGAGYNVLHVYGIADLSGVTLTNIQKVILHSDVTFTDEQINALNAARASIEGDGSSIMRVTGAPGATADMSNIQLQAIGQFDLAQSLTAQISQLGLDQIGTVAVDSDAYIQADEGSLDFTGKTVYGDGSVKDANGVTVGTLDQMSGVITHLNTVVTSVASLVDSMNTLLAIVPGYTTQDTVNLDVATMNLYLGSQTASDVIMAGNNSAFLRGGSYNDTIIGGNGTNFISGAAGDDTITGGALRDFIAGDEGNDTVDGLAGNDFINTQSGNDTVSGGAGQDFIMPGDGADTVIVDNNTDFISLYSSTSPSTTDGATDVIKFTTDTALIGGPNVIVGFESANDVLKFESIISGSGITGITAANGIATISSAGIAGFNMSTAAPGGILILTDNSFIRGDAASANDSSIGYDTILGLAGTLAGPGVGHLIAVNDGGGNTNIFYDSDGSSVLNNWQFAVKIIGVSANNLNAASLQIINENT</sequence>
<dbReference type="EMBL" id="CP002355">
    <property type="protein sequence ID" value="ADR34438.1"/>
    <property type="molecule type" value="Genomic_DNA"/>
</dbReference>
<gene>
    <name evidence="4" type="ordered locus">Sulku_1777</name>
</gene>
<dbReference type="Gene3D" id="1.10.3130.20">
    <property type="entry name" value="Phycobilisome linker domain"/>
    <property type="match status" value="1"/>
</dbReference>
<dbReference type="Pfam" id="PF13946">
    <property type="entry name" value="DUF4214"/>
    <property type="match status" value="2"/>
</dbReference>
<dbReference type="Gene3D" id="2.150.10.10">
    <property type="entry name" value="Serralysin-like metalloprotease, C-terminal"/>
    <property type="match status" value="1"/>
</dbReference>
<feature type="domain" description="DUF4214" evidence="3">
    <location>
        <begin position="49"/>
        <end position="103"/>
    </location>
</feature>
<dbReference type="InterPro" id="IPR050557">
    <property type="entry name" value="RTX_toxin/Mannuronan_C5-epim"/>
</dbReference>
<feature type="domain" description="DUF4214" evidence="3">
    <location>
        <begin position="7"/>
        <end position="39"/>
    </location>
</feature>
<dbReference type="Pfam" id="PF00353">
    <property type="entry name" value="HemolysinCabind"/>
    <property type="match status" value="3"/>
</dbReference>
<dbReference type="HOGENOM" id="CLU_392705_0_0_7"/>
<dbReference type="Proteomes" id="UP000008721">
    <property type="component" value="Chromosome"/>
</dbReference>
<protein>
    <submittedName>
        <fullName evidence="4">Hemolysin-type calcium-binding region</fullName>
    </submittedName>
</protein>
<dbReference type="PANTHER" id="PTHR38340:SF1">
    <property type="entry name" value="S-LAYER PROTEIN"/>
    <property type="match status" value="1"/>
</dbReference>
<keyword evidence="5" id="KW-1185">Reference proteome</keyword>
<reference evidence="4 5" key="1">
    <citation type="journal article" date="2012" name="Stand. Genomic Sci.">
        <title>Complete genome sequence of the sulfur compounds oxidizing chemolithoautotroph Sulfuricurvum kujiense type strain (YK-1(T)).</title>
        <authorList>
            <person name="Han C."/>
            <person name="Kotsyurbenko O."/>
            <person name="Chertkov O."/>
            <person name="Held B."/>
            <person name="Lapidus A."/>
            <person name="Nolan M."/>
            <person name="Lucas S."/>
            <person name="Hammon N."/>
            <person name="Deshpande S."/>
            <person name="Cheng J.F."/>
            <person name="Tapia R."/>
            <person name="Goodwin L.A."/>
            <person name="Pitluck S."/>
            <person name="Liolios K."/>
            <person name="Pagani I."/>
            <person name="Ivanova N."/>
            <person name="Mavromatis K."/>
            <person name="Mikhailova N."/>
            <person name="Pati A."/>
            <person name="Chen A."/>
            <person name="Palaniappan K."/>
            <person name="Land M."/>
            <person name="Hauser L."/>
            <person name="Chang Y.J."/>
            <person name="Jeffries C.D."/>
            <person name="Brambilla E.M."/>
            <person name="Rohde M."/>
            <person name="Spring S."/>
            <person name="Sikorski J."/>
            <person name="Goker M."/>
            <person name="Woyke T."/>
            <person name="Bristow J."/>
            <person name="Eisen J.A."/>
            <person name="Markowitz V."/>
            <person name="Hugenholtz P."/>
            <person name="Kyrpides N.C."/>
            <person name="Klenk H.P."/>
            <person name="Detter J.C."/>
        </authorList>
    </citation>
    <scope>NUCLEOTIDE SEQUENCE [LARGE SCALE GENOMIC DNA]</scope>
    <source>
        <strain evidence="5">ATCC BAA-921 / DSM 16994 / JCM 11577 / YK-1</strain>
    </source>
</reference>
<comment type="subcellular location">
    <subcellularLocation>
        <location evidence="1">Secreted</location>
    </subcellularLocation>
</comment>
<dbReference type="RefSeq" id="WP_013460635.1">
    <property type="nucleotide sequence ID" value="NC_014762.1"/>
</dbReference>
<dbReference type="GO" id="GO:0005576">
    <property type="term" value="C:extracellular region"/>
    <property type="evidence" value="ECO:0007669"/>
    <property type="project" value="UniProtKB-SubCell"/>
</dbReference>
<dbReference type="PANTHER" id="PTHR38340">
    <property type="entry name" value="S-LAYER PROTEIN"/>
    <property type="match status" value="1"/>
</dbReference>
<name>E4U1A1_SULKY</name>
<evidence type="ECO:0000256" key="2">
    <source>
        <dbReference type="ARBA" id="ARBA00022525"/>
    </source>
</evidence>
<dbReference type="AlphaFoldDB" id="E4U1A1"/>
<dbReference type="InterPro" id="IPR001343">
    <property type="entry name" value="Hemolysn_Ca-bd"/>
</dbReference>
<dbReference type="KEGG" id="sku:Sulku_1777"/>
<evidence type="ECO:0000313" key="4">
    <source>
        <dbReference type="EMBL" id="ADR34438.1"/>
    </source>
</evidence>
<organism evidence="4 5">
    <name type="scientific">Sulfuricurvum kujiense (strain ATCC BAA-921 / DSM 16994 / JCM 11577 / YK-1)</name>
    <dbReference type="NCBI Taxonomy" id="709032"/>
    <lineage>
        <taxon>Bacteria</taxon>
        <taxon>Pseudomonadati</taxon>
        <taxon>Campylobacterota</taxon>
        <taxon>Epsilonproteobacteria</taxon>
        <taxon>Campylobacterales</taxon>
        <taxon>Sulfurimonadaceae</taxon>
        <taxon>Sulfuricurvum</taxon>
    </lineage>
</organism>
<dbReference type="SUPFAM" id="SSF51120">
    <property type="entry name" value="beta-Roll"/>
    <property type="match status" value="1"/>
</dbReference>
<dbReference type="GO" id="GO:0005509">
    <property type="term" value="F:calcium ion binding"/>
    <property type="evidence" value="ECO:0007669"/>
    <property type="project" value="InterPro"/>
</dbReference>
<keyword evidence="2" id="KW-0964">Secreted</keyword>
<dbReference type="InterPro" id="IPR025282">
    <property type="entry name" value="DUF4214"/>
</dbReference>
<evidence type="ECO:0000259" key="3">
    <source>
        <dbReference type="Pfam" id="PF13946"/>
    </source>
</evidence>
<dbReference type="eggNOG" id="COG2931">
    <property type="taxonomic scope" value="Bacteria"/>
</dbReference>
<dbReference type="InterPro" id="IPR011049">
    <property type="entry name" value="Serralysin-like_metalloprot_C"/>
</dbReference>
<dbReference type="InterPro" id="IPR038255">
    <property type="entry name" value="PBS_linker_sf"/>
</dbReference>
<evidence type="ECO:0000313" key="5">
    <source>
        <dbReference type="Proteomes" id="UP000008721"/>
    </source>
</evidence>
<proteinExistence type="predicted"/>
<dbReference type="STRING" id="709032.Sulku_1777"/>